<dbReference type="Pfam" id="PF08028">
    <property type="entry name" value="Acyl-CoA_dh_2"/>
    <property type="match status" value="1"/>
</dbReference>
<dbReference type="InterPro" id="IPR013786">
    <property type="entry name" value="AcylCoA_DH/ox_N"/>
</dbReference>
<dbReference type="Gene3D" id="1.10.540.10">
    <property type="entry name" value="Acyl-CoA dehydrogenase/oxidase, N-terminal domain"/>
    <property type="match status" value="1"/>
</dbReference>
<dbReference type="GO" id="GO:0003995">
    <property type="term" value="F:acyl-CoA dehydrogenase activity"/>
    <property type="evidence" value="ECO:0007669"/>
    <property type="project" value="TreeGrafter"/>
</dbReference>
<feature type="domain" description="Acyl-CoA dehydrogenase C-terminal" evidence="4">
    <location>
        <begin position="237"/>
        <end position="366"/>
    </location>
</feature>
<comment type="caution">
    <text evidence="5">The sequence shown here is derived from an EMBL/GenBank/DDBJ whole genome shotgun (WGS) entry which is preliminary data.</text>
</comment>
<dbReference type="SUPFAM" id="SSF47203">
    <property type="entry name" value="Acyl-CoA dehydrogenase C-terminal domain-like"/>
    <property type="match status" value="1"/>
</dbReference>
<protein>
    <submittedName>
        <fullName evidence="5">Alkylation response protein AidB-like acyl-CoA dehydrogenase</fullName>
    </submittedName>
</protein>
<keyword evidence="6" id="KW-1185">Reference proteome</keyword>
<dbReference type="InterPro" id="IPR009100">
    <property type="entry name" value="AcylCoA_DH/oxidase_NM_dom_sf"/>
</dbReference>
<dbReference type="InterPro" id="IPR050741">
    <property type="entry name" value="Acyl-CoA_dehydrogenase"/>
</dbReference>
<dbReference type="InterPro" id="IPR046373">
    <property type="entry name" value="Acyl-CoA_Oxase/DH_mid-dom_sf"/>
</dbReference>
<accession>A0A841BQN9</accession>
<evidence type="ECO:0000256" key="2">
    <source>
        <dbReference type="ARBA" id="ARBA00049661"/>
    </source>
</evidence>
<evidence type="ECO:0000313" key="6">
    <source>
        <dbReference type="Proteomes" id="UP000587527"/>
    </source>
</evidence>
<dbReference type="InterPro" id="IPR013107">
    <property type="entry name" value="Acyl-CoA_DH_C"/>
</dbReference>
<dbReference type="Proteomes" id="UP000587527">
    <property type="component" value="Unassembled WGS sequence"/>
</dbReference>
<dbReference type="GO" id="GO:0005737">
    <property type="term" value="C:cytoplasm"/>
    <property type="evidence" value="ECO:0007669"/>
    <property type="project" value="TreeGrafter"/>
</dbReference>
<dbReference type="Pfam" id="PF02771">
    <property type="entry name" value="Acyl-CoA_dh_N"/>
    <property type="match status" value="1"/>
</dbReference>
<dbReference type="InterPro" id="IPR037069">
    <property type="entry name" value="AcylCoA_DH/ox_N_sf"/>
</dbReference>
<dbReference type="PANTHER" id="PTHR48083:SF19">
    <property type="entry name" value="FLAVIN-DEPENDENT MONOOXYGENASE, OXYGENASE SUBUNIT HSAA"/>
    <property type="match status" value="1"/>
</dbReference>
<dbReference type="GO" id="GO:0033539">
    <property type="term" value="P:fatty acid beta-oxidation using acyl-CoA dehydrogenase"/>
    <property type="evidence" value="ECO:0007669"/>
    <property type="project" value="TreeGrafter"/>
</dbReference>
<reference evidence="5 6" key="1">
    <citation type="submission" date="2020-08" db="EMBL/GenBank/DDBJ databases">
        <title>Sequencing the genomes of 1000 actinobacteria strains.</title>
        <authorList>
            <person name="Klenk H.-P."/>
        </authorList>
    </citation>
    <scope>NUCLEOTIDE SEQUENCE [LARGE SCALE GENOMIC DNA]</scope>
    <source>
        <strain evidence="5 6">DSM 45362</strain>
    </source>
</reference>
<sequence length="388" mass="42018">MNTCEKLTHSAGRLIPLLKKHAAWSEENRRLHDEVIEGLADAGIFKMRTPKRYGGHESPNETLVDVAAELGRGDGSAAWTASVYWIPTWMAGLFPDHVQDEVFATPDVRVCGTLTPSGMATPVPGGIKLSGRWSFISGAWHAQWQEVLALRPTPDGGMEPIMALVPMSQLQIIDDWFTAGVRGSGSVSTVADDLFVPAERVLSMTAVMTGQYASELNAASPVWRVPLPAYAAAASVGTMLGLARAASETFFERLPSRKITYTAYDSQAEAPVTHLRVAEAAMKTDEAEFHAYRVARLVDEKGASGAEWSMLERVRSRLDVGAVCQLATEAIDVLARASGGSSIYSDVPIQRIARDIHVIGMHALIHPETGFETYGRVLSGLEPNSLYV</sequence>
<dbReference type="PIRSF" id="PIRSF016578">
    <property type="entry name" value="HsaA"/>
    <property type="match status" value="1"/>
</dbReference>
<evidence type="ECO:0000259" key="4">
    <source>
        <dbReference type="Pfam" id="PF08028"/>
    </source>
</evidence>
<dbReference type="Gene3D" id="1.20.140.10">
    <property type="entry name" value="Butyryl-CoA Dehydrogenase, subunit A, domain 3"/>
    <property type="match status" value="1"/>
</dbReference>
<dbReference type="GO" id="GO:0050660">
    <property type="term" value="F:flavin adenine dinucleotide binding"/>
    <property type="evidence" value="ECO:0007669"/>
    <property type="project" value="InterPro"/>
</dbReference>
<evidence type="ECO:0000259" key="3">
    <source>
        <dbReference type="Pfam" id="PF02771"/>
    </source>
</evidence>
<dbReference type="GO" id="GO:0016712">
    <property type="term" value="F:oxidoreductase activity, acting on paired donors, with incorporation or reduction of molecular oxygen, reduced flavin or flavoprotein as one donor, and incorporation of one atom of oxygen"/>
    <property type="evidence" value="ECO:0007669"/>
    <property type="project" value="TreeGrafter"/>
</dbReference>
<dbReference type="PANTHER" id="PTHR48083">
    <property type="entry name" value="MEDIUM-CHAIN SPECIFIC ACYL-COA DEHYDROGENASE, MITOCHONDRIAL-RELATED"/>
    <property type="match status" value="1"/>
</dbReference>
<dbReference type="Gene3D" id="2.40.110.10">
    <property type="entry name" value="Butyryl-CoA Dehydrogenase, subunit A, domain 2"/>
    <property type="match status" value="1"/>
</dbReference>
<comment type="similarity">
    <text evidence="2">Belongs to the HpaH/HsaA monooxygenase family.</text>
</comment>
<dbReference type="InterPro" id="IPR036250">
    <property type="entry name" value="AcylCo_DH-like_C"/>
</dbReference>
<dbReference type="EMBL" id="JACHMN010000002">
    <property type="protein sequence ID" value="MBB5870015.1"/>
    <property type="molecule type" value="Genomic_DNA"/>
</dbReference>
<name>A0A841BQN9_9ACTN</name>
<feature type="domain" description="Acyl-CoA dehydrogenase/oxidase N-terminal" evidence="3">
    <location>
        <begin position="20"/>
        <end position="83"/>
    </location>
</feature>
<dbReference type="RefSeq" id="WP_312875240.1">
    <property type="nucleotide sequence ID" value="NZ_JACHMN010000002.1"/>
</dbReference>
<proteinExistence type="inferred from homology"/>
<organism evidence="5 6">
    <name type="scientific">Allocatelliglobosispora scoriae</name>
    <dbReference type="NCBI Taxonomy" id="643052"/>
    <lineage>
        <taxon>Bacteria</taxon>
        <taxon>Bacillati</taxon>
        <taxon>Actinomycetota</taxon>
        <taxon>Actinomycetes</taxon>
        <taxon>Micromonosporales</taxon>
        <taxon>Micromonosporaceae</taxon>
        <taxon>Allocatelliglobosispora</taxon>
    </lineage>
</organism>
<dbReference type="SUPFAM" id="SSF56645">
    <property type="entry name" value="Acyl-CoA dehydrogenase NM domain-like"/>
    <property type="match status" value="1"/>
</dbReference>
<keyword evidence="1" id="KW-0560">Oxidoreductase</keyword>
<gene>
    <name evidence="5" type="ORF">F4553_003394</name>
</gene>
<evidence type="ECO:0000256" key="1">
    <source>
        <dbReference type="ARBA" id="ARBA00023002"/>
    </source>
</evidence>
<dbReference type="AlphaFoldDB" id="A0A841BQN9"/>
<evidence type="ECO:0000313" key="5">
    <source>
        <dbReference type="EMBL" id="MBB5870015.1"/>
    </source>
</evidence>